<name>A0AAD5QB94_PARTN</name>
<gene>
    <name evidence="1" type="ORF">KIN20_000133</name>
</gene>
<protein>
    <submittedName>
        <fullName evidence="1">Uncharacterized protein</fullName>
    </submittedName>
</protein>
<organism evidence="1 2">
    <name type="scientific">Parelaphostrongylus tenuis</name>
    <name type="common">Meningeal worm</name>
    <dbReference type="NCBI Taxonomy" id="148309"/>
    <lineage>
        <taxon>Eukaryota</taxon>
        <taxon>Metazoa</taxon>
        <taxon>Ecdysozoa</taxon>
        <taxon>Nematoda</taxon>
        <taxon>Chromadorea</taxon>
        <taxon>Rhabditida</taxon>
        <taxon>Rhabditina</taxon>
        <taxon>Rhabditomorpha</taxon>
        <taxon>Strongyloidea</taxon>
        <taxon>Metastrongylidae</taxon>
        <taxon>Parelaphostrongylus</taxon>
    </lineage>
</organism>
<comment type="caution">
    <text evidence="1">The sequence shown here is derived from an EMBL/GenBank/DDBJ whole genome shotgun (WGS) entry which is preliminary data.</text>
</comment>
<accession>A0AAD5QB94</accession>
<dbReference type="EMBL" id="JAHQIW010000022">
    <property type="protein sequence ID" value="KAJ1345568.1"/>
    <property type="molecule type" value="Genomic_DNA"/>
</dbReference>
<dbReference type="AlphaFoldDB" id="A0AAD5QB94"/>
<reference evidence="1" key="1">
    <citation type="submission" date="2021-06" db="EMBL/GenBank/DDBJ databases">
        <title>Parelaphostrongylus tenuis whole genome reference sequence.</title>
        <authorList>
            <person name="Garwood T.J."/>
            <person name="Larsen P.A."/>
            <person name="Fountain-Jones N.M."/>
            <person name="Garbe J.R."/>
            <person name="Macchietto M.G."/>
            <person name="Kania S.A."/>
            <person name="Gerhold R.W."/>
            <person name="Richards J.E."/>
            <person name="Wolf T.M."/>
        </authorList>
    </citation>
    <scope>NUCLEOTIDE SEQUENCE</scope>
    <source>
        <strain evidence="1">MNPRO001-30</strain>
        <tissue evidence="1">Meninges</tissue>
    </source>
</reference>
<proteinExistence type="predicted"/>
<sequence length="50" mass="5774">MVRRKHYGHVADIALQEGGEHLLKALILAGRFYLYQNRLDLSDDKRCGEC</sequence>
<dbReference type="Proteomes" id="UP001196413">
    <property type="component" value="Unassembled WGS sequence"/>
</dbReference>
<evidence type="ECO:0000313" key="2">
    <source>
        <dbReference type="Proteomes" id="UP001196413"/>
    </source>
</evidence>
<keyword evidence="2" id="KW-1185">Reference proteome</keyword>
<evidence type="ECO:0000313" key="1">
    <source>
        <dbReference type="EMBL" id="KAJ1345568.1"/>
    </source>
</evidence>